<evidence type="ECO:0000313" key="3">
    <source>
        <dbReference type="Proteomes" id="UP000708208"/>
    </source>
</evidence>
<feature type="region of interest" description="Disordered" evidence="1">
    <location>
        <begin position="17"/>
        <end position="40"/>
    </location>
</feature>
<protein>
    <submittedName>
        <fullName evidence="2">Uncharacterized protein</fullName>
    </submittedName>
</protein>
<organism evidence="2 3">
    <name type="scientific">Allacma fusca</name>
    <dbReference type="NCBI Taxonomy" id="39272"/>
    <lineage>
        <taxon>Eukaryota</taxon>
        <taxon>Metazoa</taxon>
        <taxon>Ecdysozoa</taxon>
        <taxon>Arthropoda</taxon>
        <taxon>Hexapoda</taxon>
        <taxon>Collembola</taxon>
        <taxon>Symphypleona</taxon>
        <taxon>Sminthuridae</taxon>
        <taxon>Allacma</taxon>
    </lineage>
</organism>
<reference evidence="2" key="1">
    <citation type="submission" date="2021-06" db="EMBL/GenBank/DDBJ databases">
        <authorList>
            <person name="Hodson N. C."/>
            <person name="Mongue J. A."/>
            <person name="Jaron S. K."/>
        </authorList>
    </citation>
    <scope>NUCLEOTIDE SEQUENCE</scope>
</reference>
<sequence>KVVQIMTELLSSVRKLSASGNSGSKSRQSEWKYEGITEEV</sequence>
<proteinExistence type="predicted"/>
<comment type="caution">
    <text evidence="2">The sequence shown here is derived from an EMBL/GenBank/DDBJ whole genome shotgun (WGS) entry which is preliminary data.</text>
</comment>
<feature type="non-terminal residue" evidence="2">
    <location>
        <position position="1"/>
    </location>
</feature>
<dbReference type="Proteomes" id="UP000708208">
    <property type="component" value="Unassembled WGS sequence"/>
</dbReference>
<gene>
    <name evidence="2" type="ORF">AFUS01_LOCUS13112</name>
</gene>
<accession>A0A8J2P4L6</accession>
<evidence type="ECO:0000313" key="2">
    <source>
        <dbReference type="EMBL" id="CAG7724070.1"/>
    </source>
</evidence>
<dbReference type="EMBL" id="CAJVCH010105479">
    <property type="protein sequence ID" value="CAG7724070.1"/>
    <property type="molecule type" value="Genomic_DNA"/>
</dbReference>
<evidence type="ECO:0000256" key="1">
    <source>
        <dbReference type="SAM" id="MobiDB-lite"/>
    </source>
</evidence>
<keyword evidence="3" id="KW-1185">Reference proteome</keyword>
<feature type="compositionally biased region" description="Basic and acidic residues" evidence="1">
    <location>
        <begin position="27"/>
        <end position="40"/>
    </location>
</feature>
<dbReference type="AlphaFoldDB" id="A0A8J2P4L6"/>
<feature type="non-terminal residue" evidence="2">
    <location>
        <position position="40"/>
    </location>
</feature>
<name>A0A8J2P4L6_9HEXA</name>